<keyword evidence="5 15" id="KW-0067">ATP-binding</keyword>
<dbReference type="EMBL" id="CP023563">
    <property type="protein sequence ID" value="ATG50968.1"/>
    <property type="molecule type" value="Genomic_DNA"/>
</dbReference>
<dbReference type="GO" id="GO:0016887">
    <property type="term" value="F:ATP hydrolysis activity"/>
    <property type="evidence" value="ECO:0007669"/>
    <property type="project" value="InterPro"/>
</dbReference>
<evidence type="ECO:0000256" key="8">
    <source>
        <dbReference type="ARBA" id="ARBA00055053"/>
    </source>
</evidence>
<organism evidence="15 16">
    <name type="scientific">Brachybacterium vulturis</name>
    <dbReference type="NCBI Taxonomy" id="2017484"/>
    <lineage>
        <taxon>Bacteria</taxon>
        <taxon>Bacillati</taxon>
        <taxon>Actinomycetota</taxon>
        <taxon>Actinomycetes</taxon>
        <taxon>Micrococcales</taxon>
        <taxon>Dermabacteraceae</taxon>
        <taxon>Brachybacterium</taxon>
    </lineage>
</organism>
<dbReference type="PANTHER" id="PTHR43394:SF1">
    <property type="entry name" value="ATP-BINDING CASSETTE SUB-FAMILY B MEMBER 10, MITOCHONDRIAL"/>
    <property type="match status" value="1"/>
</dbReference>
<dbReference type="PROSITE" id="PS50893">
    <property type="entry name" value="ABC_TRANSPORTER_2"/>
    <property type="match status" value="1"/>
</dbReference>
<evidence type="ECO:0000256" key="11">
    <source>
        <dbReference type="SAM" id="MobiDB-lite"/>
    </source>
</evidence>
<feature type="domain" description="ABC transporter" evidence="13">
    <location>
        <begin position="433"/>
        <end position="667"/>
    </location>
</feature>
<reference evidence="16" key="1">
    <citation type="submission" date="2017-09" db="EMBL/GenBank/DDBJ databases">
        <title>Brachybacterium sp. VM2412.</title>
        <authorList>
            <person name="Tak E.J."/>
            <person name="Bae J.-W."/>
        </authorList>
    </citation>
    <scope>NUCLEOTIDE SEQUENCE [LARGE SCALE GENOMIC DNA]</scope>
    <source>
        <strain evidence="16">VM2412</strain>
    </source>
</reference>
<keyword evidence="7 12" id="KW-0472">Membrane</keyword>
<dbReference type="SMART" id="SM00382">
    <property type="entry name" value="AAA"/>
    <property type="match status" value="1"/>
</dbReference>
<dbReference type="PANTHER" id="PTHR43394">
    <property type="entry name" value="ATP-DEPENDENT PERMEASE MDL1, MITOCHONDRIAL"/>
    <property type="match status" value="1"/>
</dbReference>
<evidence type="ECO:0000256" key="3">
    <source>
        <dbReference type="ARBA" id="ARBA00022692"/>
    </source>
</evidence>
<dbReference type="Pfam" id="PF00664">
    <property type="entry name" value="ABC_membrane"/>
    <property type="match status" value="1"/>
</dbReference>
<evidence type="ECO:0000259" key="14">
    <source>
        <dbReference type="PROSITE" id="PS50929"/>
    </source>
</evidence>
<dbReference type="InterPro" id="IPR036640">
    <property type="entry name" value="ABC1_TM_sf"/>
</dbReference>
<dbReference type="Proteomes" id="UP000218165">
    <property type="component" value="Chromosome"/>
</dbReference>
<feature type="compositionally biased region" description="Low complexity" evidence="11">
    <location>
        <begin position="22"/>
        <end position="33"/>
    </location>
</feature>
<name>A0A291GLA8_9MICO</name>
<evidence type="ECO:0000259" key="13">
    <source>
        <dbReference type="PROSITE" id="PS50893"/>
    </source>
</evidence>
<dbReference type="Pfam" id="PF00005">
    <property type="entry name" value="ABC_tran"/>
    <property type="match status" value="1"/>
</dbReference>
<dbReference type="KEGG" id="brz:CFK38_05040"/>
<keyword evidence="2" id="KW-0813">Transport</keyword>
<evidence type="ECO:0000256" key="5">
    <source>
        <dbReference type="ARBA" id="ARBA00022840"/>
    </source>
</evidence>
<feature type="transmembrane region" description="Helical" evidence="12">
    <location>
        <begin position="72"/>
        <end position="90"/>
    </location>
</feature>
<dbReference type="Gene3D" id="3.40.50.300">
    <property type="entry name" value="P-loop containing nucleotide triphosphate hydrolases"/>
    <property type="match status" value="1"/>
</dbReference>
<dbReference type="SUPFAM" id="SSF90123">
    <property type="entry name" value="ABC transporter transmembrane region"/>
    <property type="match status" value="1"/>
</dbReference>
<gene>
    <name evidence="15" type="ORF">CFK38_05040</name>
</gene>
<dbReference type="CDD" id="cd18547">
    <property type="entry name" value="ABC_6TM_Tm288_like"/>
    <property type="match status" value="1"/>
</dbReference>
<dbReference type="CDD" id="cd03254">
    <property type="entry name" value="ABCC_Glucan_exporter_like"/>
    <property type="match status" value="1"/>
</dbReference>
<evidence type="ECO:0000256" key="1">
    <source>
        <dbReference type="ARBA" id="ARBA00004651"/>
    </source>
</evidence>
<evidence type="ECO:0000256" key="12">
    <source>
        <dbReference type="SAM" id="Phobius"/>
    </source>
</evidence>
<dbReference type="PROSITE" id="PS00211">
    <property type="entry name" value="ABC_TRANSPORTER_1"/>
    <property type="match status" value="1"/>
</dbReference>
<dbReference type="InterPro" id="IPR003439">
    <property type="entry name" value="ABC_transporter-like_ATP-bd"/>
</dbReference>
<dbReference type="AlphaFoldDB" id="A0A291GLA8"/>
<dbReference type="InterPro" id="IPR039421">
    <property type="entry name" value="Type_1_exporter"/>
</dbReference>
<feature type="region of interest" description="Disordered" evidence="11">
    <location>
        <begin position="1"/>
        <end position="33"/>
    </location>
</feature>
<feature type="transmembrane region" description="Helical" evidence="12">
    <location>
        <begin position="257"/>
        <end position="274"/>
    </location>
</feature>
<dbReference type="GO" id="GO:0015421">
    <property type="term" value="F:ABC-type oligopeptide transporter activity"/>
    <property type="evidence" value="ECO:0007669"/>
    <property type="project" value="TreeGrafter"/>
</dbReference>
<dbReference type="FunFam" id="3.40.50.300:FF:000287">
    <property type="entry name" value="Multidrug ABC transporter ATP-binding protein"/>
    <property type="match status" value="1"/>
</dbReference>
<evidence type="ECO:0000256" key="9">
    <source>
        <dbReference type="ARBA" id="ARBA00061644"/>
    </source>
</evidence>
<accession>A0A291GLA8</accession>
<dbReference type="InterPro" id="IPR017871">
    <property type="entry name" value="ABC_transporter-like_CS"/>
</dbReference>
<comment type="subcellular location">
    <subcellularLocation>
        <location evidence="1">Cell membrane</location>
        <topology evidence="1">Multi-pass membrane protein</topology>
    </subcellularLocation>
</comment>
<feature type="transmembrane region" description="Helical" evidence="12">
    <location>
        <begin position="231"/>
        <end position="251"/>
    </location>
</feature>
<evidence type="ECO:0000256" key="10">
    <source>
        <dbReference type="ARBA" id="ARBA00071747"/>
    </source>
</evidence>
<dbReference type="GO" id="GO:0005524">
    <property type="term" value="F:ATP binding"/>
    <property type="evidence" value="ECO:0007669"/>
    <property type="project" value="UniProtKB-KW"/>
</dbReference>
<dbReference type="InterPro" id="IPR003593">
    <property type="entry name" value="AAA+_ATPase"/>
</dbReference>
<sequence length="693" mass="74977">MRARKRTPRAPQEPATPVGSQAPATPAGDEAATAAEIAAEKDAARGLRPGQSARSFWPSTKRLVAEMGPERAFLFLAIAVGLVSVAFSVVGPRILGHATDIIFTGLISKDLPADASPAEVVAGLRAQGQDQFADMLSGMTLTPGQGIDFTALHQTLALAVGLFAVSALLMWFQGLALNRIIYRMVSRLRREVEEKLHRLPLAYFDRMKRGEILSRVTNDIDNIQNTLMNTVTGLVNSILMVLGVLVMMLTISWRLSLIALAVIPVALVVTSIVGKRAQKLFAQQWDATGVVNSEVEEAYTGHSLVTVFGRRDEVAARFEERNETLFRATFGAQFVSSLIMPLMMFVGNLSYVAVAIVGGLRIVSGQLTLGDVQAFIQYSRQFTQPLSQVASMATMLQSGVASAERVFELLDAGEQEPETTTDTAAAGIREGRVEFEHVAFSYSPDRELITDLSLVADPGHTVAIVGPTGAGKTTLVNLVMRFYEVGGGRITIDGIDIRDLTRAQLRARTGMVLQDTWLFKGSLLENIRYGRLEATDEEVIEAARATHVDDFARQLPGGYDTIVDDDESTLSAGEKQLVTIARAFLARPNLLILDEATSSVDTRTEVLVQQAMNALRQGRTSFVIAHRLSTIRDADLILVMEAGDIVEQGSHDELLALGGAYARLYRSQFEGAAVDIDAEEEVATTTGGIALEG</sequence>
<evidence type="ECO:0000256" key="2">
    <source>
        <dbReference type="ARBA" id="ARBA00022448"/>
    </source>
</evidence>
<evidence type="ECO:0000256" key="6">
    <source>
        <dbReference type="ARBA" id="ARBA00022989"/>
    </source>
</evidence>
<dbReference type="InterPro" id="IPR027417">
    <property type="entry name" value="P-loop_NTPase"/>
</dbReference>
<dbReference type="InterPro" id="IPR011527">
    <property type="entry name" value="ABC1_TM_dom"/>
</dbReference>
<keyword evidence="3 12" id="KW-0812">Transmembrane</keyword>
<evidence type="ECO:0000313" key="16">
    <source>
        <dbReference type="Proteomes" id="UP000218165"/>
    </source>
</evidence>
<dbReference type="PROSITE" id="PS50929">
    <property type="entry name" value="ABC_TM1F"/>
    <property type="match status" value="1"/>
</dbReference>
<keyword evidence="16" id="KW-1185">Reference proteome</keyword>
<feature type="domain" description="ABC transmembrane type-1" evidence="14">
    <location>
        <begin position="75"/>
        <end position="398"/>
    </location>
</feature>
<evidence type="ECO:0000313" key="15">
    <source>
        <dbReference type="EMBL" id="ATG50968.1"/>
    </source>
</evidence>
<feature type="transmembrane region" description="Helical" evidence="12">
    <location>
        <begin position="156"/>
        <end position="181"/>
    </location>
</feature>
<evidence type="ECO:0000256" key="7">
    <source>
        <dbReference type="ARBA" id="ARBA00023136"/>
    </source>
</evidence>
<comment type="function">
    <text evidence="8">ABC transporter involved in fatty acid import. Transmembrane domains (TMD) form a pore in the membrane and the ATP-binding domain (NBD) is responsible for energy generation.</text>
</comment>
<feature type="transmembrane region" description="Helical" evidence="12">
    <location>
        <begin position="342"/>
        <end position="363"/>
    </location>
</feature>
<evidence type="ECO:0000256" key="4">
    <source>
        <dbReference type="ARBA" id="ARBA00022741"/>
    </source>
</evidence>
<keyword evidence="4" id="KW-0547">Nucleotide-binding</keyword>
<proteinExistence type="inferred from homology"/>
<dbReference type="OrthoDB" id="9806127at2"/>
<keyword evidence="6 12" id="KW-1133">Transmembrane helix</keyword>
<protein>
    <recommendedName>
        <fullName evidence="10">Fatty acid ABC transporter ATP-binding/permease protein</fullName>
    </recommendedName>
</protein>
<comment type="similarity">
    <text evidence="9">Belongs to the ABC transporter superfamily. Lipid exporter (TC 3.A.1.106) family.</text>
</comment>
<dbReference type="GO" id="GO:0005886">
    <property type="term" value="C:plasma membrane"/>
    <property type="evidence" value="ECO:0007669"/>
    <property type="project" value="UniProtKB-SubCell"/>
</dbReference>
<dbReference type="Gene3D" id="1.20.1560.10">
    <property type="entry name" value="ABC transporter type 1, transmembrane domain"/>
    <property type="match status" value="1"/>
</dbReference>
<dbReference type="SUPFAM" id="SSF52540">
    <property type="entry name" value="P-loop containing nucleoside triphosphate hydrolases"/>
    <property type="match status" value="1"/>
</dbReference>
<dbReference type="RefSeq" id="WP_096802106.1">
    <property type="nucleotide sequence ID" value="NZ_CP023563.1"/>
</dbReference>